<comment type="similarity">
    <text evidence="1">Belongs to the peptidase C56 family.</text>
</comment>
<dbReference type="Gene3D" id="3.40.50.880">
    <property type="match status" value="1"/>
</dbReference>
<gene>
    <name evidence="3" type="ORF">GGQ97_002209</name>
</gene>
<dbReference type="GO" id="GO:0006508">
    <property type="term" value="P:proteolysis"/>
    <property type="evidence" value="ECO:0007669"/>
    <property type="project" value="UniProtKB-KW"/>
</dbReference>
<dbReference type="GO" id="GO:0016798">
    <property type="term" value="F:hydrolase activity, acting on glycosyl bonds"/>
    <property type="evidence" value="ECO:0007669"/>
    <property type="project" value="UniProtKB-KW"/>
</dbReference>
<dbReference type="InterPro" id="IPR002818">
    <property type="entry name" value="DJ-1/PfpI"/>
</dbReference>
<dbReference type="AlphaFoldDB" id="A0A7X5YA89"/>
<dbReference type="InterPro" id="IPR006286">
    <property type="entry name" value="C56_PfpI-like"/>
</dbReference>
<evidence type="ECO:0000313" key="3">
    <source>
        <dbReference type="EMBL" id="NJC06416.1"/>
    </source>
</evidence>
<evidence type="ECO:0000256" key="1">
    <source>
        <dbReference type="ARBA" id="ARBA00008542"/>
    </source>
</evidence>
<keyword evidence="3" id="KW-0326">Glycosidase</keyword>
<protein>
    <submittedName>
        <fullName evidence="3">Protease I</fullName>
        <ecNumber evidence="3">3.2.-.-</ecNumber>
    </submittedName>
</protein>
<dbReference type="EC" id="3.2.-.-" evidence="3"/>
<accession>A0A7X5YA89</accession>
<comment type="caution">
    <text evidence="3">The sequence shown here is derived from an EMBL/GenBank/DDBJ whole genome shotgun (WGS) entry which is preliminary data.</text>
</comment>
<dbReference type="PROSITE" id="PS51276">
    <property type="entry name" value="PEPTIDASE_C56_PFPI"/>
    <property type="match status" value="1"/>
</dbReference>
<dbReference type="Proteomes" id="UP000558192">
    <property type="component" value="Unassembled WGS sequence"/>
</dbReference>
<evidence type="ECO:0000313" key="4">
    <source>
        <dbReference type="Proteomes" id="UP000558192"/>
    </source>
</evidence>
<proteinExistence type="inferred from homology"/>
<sequence length="180" mass="19053">MQTKVLIMASSGFEQDELFVPLERLRAAGCEVKLAAPSRDPIRATVLDDPGRWITPDLSIAEADAAEWDALLLPGGLINPDHLRTDAAAVALVRAFLKGDKAVGAICHGPWLLIEADGVRGRQVTGWRSIRTDLRNAGGMFSDGPVVRDGKLVTAVGPQDSAAFADALLAAAKESLTFPA</sequence>
<dbReference type="InterPro" id="IPR029062">
    <property type="entry name" value="Class_I_gatase-like"/>
</dbReference>
<dbReference type="EMBL" id="JAATJC010000001">
    <property type="protein sequence ID" value="NJC06416.1"/>
    <property type="molecule type" value="Genomic_DNA"/>
</dbReference>
<dbReference type="NCBIfam" id="TIGR01382">
    <property type="entry name" value="PfpI"/>
    <property type="match status" value="1"/>
</dbReference>
<dbReference type="RefSeq" id="WP_168069615.1">
    <property type="nucleotide sequence ID" value="NZ_JAATJC010000001.1"/>
</dbReference>
<dbReference type="Pfam" id="PF01965">
    <property type="entry name" value="DJ-1_PfpI"/>
    <property type="match status" value="1"/>
</dbReference>
<keyword evidence="4" id="KW-1185">Reference proteome</keyword>
<dbReference type="GO" id="GO:0008233">
    <property type="term" value="F:peptidase activity"/>
    <property type="evidence" value="ECO:0007669"/>
    <property type="project" value="UniProtKB-KW"/>
</dbReference>
<dbReference type="SUPFAM" id="SSF52317">
    <property type="entry name" value="Class I glutamine amidotransferase-like"/>
    <property type="match status" value="1"/>
</dbReference>
<keyword evidence="3" id="KW-0378">Hydrolase</keyword>
<feature type="domain" description="DJ-1/PfpI" evidence="2">
    <location>
        <begin position="4"/>
        <end position="170"/>
    </location>
</feature>
<organism evidence="3 4">
    <name type="scientific">Sphingomonas kaistensis</name>
    <dbReference type="NCBI Taxonomy" id="298708"/>
    <lineage>
        <taxon>Bacteria</taxon>
        <taxon>Pseudomonadati</taxon>
        <taxon>Pseudomonadota</taxon>
        <taxon>Alphaproteobacteria</taxon>
        <taxon>Sphingomonadales</taxon>
        <taxon>Sphingomonadaceae</taxon>
        <taxon>Sphingomonas</taxon>
    </lineage>
</organism>
<keyword evidence="3" id="KW-0645">Protease</keyword>
<dbReference type="PANTHER" id="PTHR42733:SF12">
    <property type="entry name" value="PROTEINASE"/>
    <property type="match status" value="1"/>
</dbReference>
<dbReference type="PANTHER" id="PTHR42733">
    <property type="entry name" value="DJ-1 PROTEIN"/>
    <property type="match status" value="1"/>
</dbReference>
<reference evidence="3 4" key="1">
    <citation type="submission" date="2020-03" db="EMBL/GenBank/DDBJ databases">
        <title>Genomic Encyclopedia of Type Strains, Phase IV (KMG-IV): sequencing the most valuable type-strain genomes for metagenomic binning, comparative biology and taxonomic classification.</title>
        <authorList>
            <person name="Goeker M."/>
        </authorList>
    </citation>
    <scope>NUCLEOTIDE SEQUENCE [LARGE SCALE GENOMIC DNA]</scope>
    <source>
        <strain evidence="3 4">DSM 16846</strain>
    </source>
</reference>
<evidence type="ECO:0000259" key="2">
    <source>
        <dbReference type="Pfam" id="PF01965"/>
    </source>
</evidence>
<name>A0A7X5YA89_9SPHN</name>